<name>A0A327ZN43_9STAP</name>
<gene>
    <name evidence="2" type="ORF">BHU61_12395</name>
</gene>
<dbReference type="AlphaFoldDB" id="A0A327ZN43"/>
<dbReference type="Gene3D" id="3.10.180.10">
    <property type="entry name" value="2,3-Dihydroxybiphenyl 1,2-Dioxygenase, domain 1"/>
    <property type="match status" value="1"/>
</dbReference>
<dbReference type="CDD" id="cd06587">
    <property type="entry name" value="VOC"/>
    <property type="match status" value="1"/>
</dbReference>
<feature type="domain" description="VOC" evidence="1">
    <location>
        <begin position="4"/>
        <end position="122"/>
    </location>
</feature>
<protein>
    <submittedName>
        <fullName evidence="2">Glyoxalase</fullName>
    </submittedName>
</protein>
<evidence type="ECO:0000313" key="2">
    <source>
        <dbReference type="EMBL" id="RAK43696.1"/>
    </source>
</evidence>
<dbReference type="SUPFAM" id="SSF54593">
    <property type="entry name" value="Glyoxalase/Bleomycin resistance protein/Dihydroxybiphenyl dioxygenase"/>
    <property type="match status" value="1"/>
</dbReference>
<dbReference type="InterPro" id="IPR029068">
    <property type="entry name" value="Glyas_Bleomycin-R_OHBP_Dase"/>
</dbReference>
<dbReference type="InterPro" id="IPR037523">
    <property type="entry name" value="VOC_core"/>
</dbReference>
<dbReference type="PANTHER" id="PTHR36503:SF1">
    <property type="entry name" value="BLR2520 PROTEIN"/>
    <property type="match status" value="1"/>
</dbReference>
<proteinExistence type="predicted"/>
<evidence type="ECO:0000259" key="1">
    <source>
        <dbReference type="PROSITE" id="PS51819"/>
    </source>
</evidence>
<reference evidence="2 3" key="1">
    <citation type="journal article" date="2018" name="Front. Microbiol.">
        <title>Description and Comparative Genomics of Macrococcus caseolyticus subsp. hominis subsp. nov., Macrococcus goetzii sp. nov., Macrococcus epidermidis sp. nov., and Macrococcus bohemicus sp. nov., Novel Macrococci From Human Clinical Material With Virulence Potential and Suspected Uptake of Foreign DNA by Natural Transformation.</title>
        <authorList>
            <person name="Maslanova I."/>
            <person name="Wertheimer Z."/>
            <person name="Sedlacek I."/>
            <person name="Svec P."/>
            <person name="Indrakova A."/>
            <person name="Kovarovic V."/>
            <person name="Schumann P."/>
            <person name="Sproer C."/>
            <person name="Kralova S."/>
            <person name="Sedo O."/>
            <person name="Kristofova L."/>
            <person name="Vrbovska V."/>
            <person name="Fuzik T."/>
            <person name="Petras P."/>
            <person name="Zdrahal Z."/>
            <person name="Ruzickova V."/>
            <person name="Doskar J."/>
            <person name="Pantucek R."/>
        </authorList>
    </citation>
    <scope>NUCLEOTIDE SEQUENCE [LARGE SCALE GENOMIC DNA]</scope>
    <source>
        <strain evidence="2 3">01/688</strain>
    </source>
</reference>
<sequence length="123" mass="13687">MELGNFSVSLPVKDIHASLKFYQTLGFEQVSGDITQNWVVLSNGAARIGLFQGMFEEFMMTFNPKWNEKGQEIAGTDVREIAAKLEAAGYDFITPLTAENESGPGYFMVKDLDGNTLLFDQHV</sequence>
<organism evidence="2 3">
    <name type="scientific">Macrococcus epidermidis</name>
    <dbReference type="NCBI Taxonomy" id="1902580"/>
    <lineage>
        <taxon>Bacteria</taxon>
        <taxon>Bacillati</taxon>
        <taxon>Bacillota</taxon>
        <taxon>Bacilli</taxon>
        <taxon>Bacillales</taxon>
        <taxon>Staphylococcaceae</taxon>
        <taxon>Macrococcus</taxon>
    </lineage>
</organism>
<dbReference type="EMBL" id="PZJH01000010">
    <property type="protein sequence ID" value="RAK43696.1"/>
    <property type="molecule type" value="Genomic_DNA"/>
</dbReference>
<keyword evidence="3" id="KW-1185">Reference proteome</keyword>
<dbReference type="PANTHER" id="PTHR36503">
    <property type="entry name" value="BLR2520 PROTEIN"/>
    <property type="match status" value="1"/>
</dbReference>
<dbReference type="PROSITE" id="PS51819">
    <property type="entry name" value="VOC"/>
    <property type="match status" value="1"/>
</dbReference>
<accession>A0A327ZN43</accession>
<evidence type="ECO:0000313" key="3">
    <source>
        <dbReference type="Proteomes" id="UP000249808"/>
    </source>
</evidence>
<comment type="caution">
    <text evidence="2">The sequence shown here is derived from an EMBL/GenBank/DDBJ whole genome shotgun (WGS) entry which is preliminary data.</text>
</comment>
<dbReference type="Proteomes" id="UP000249808">
    <property type="component" value="Unassembled WGS sequence"/>
</dbReference>
<dbReference type="RefSeq" id="WP_111717326.1">
    <property type="nucleotide sequence ID" value="NZ_CP073819.1"/>
</dbReference>